<proteinExistence type="predicted"/>
<dbReference type="InterPro" id="IPR012296">
    <property type="entry name" value="Nuclease_put_TT1808"/>
</dbReference>
<dbReference type="PANTHER" id="PTHR35400">
    <property type="entry name" value="SLR1083 PROTEIN"/>
    <property type="match status" value="1"/>
</dbReference>
<dbReference type="Gene3D" id="3.90.1570.10">
    <property type="entry name" value="tt1808, chain A"/>
    <property type="match status" value="1"/>
</dbReference>
<keyword evidence="3" id="KW-1185">Reference proteome</keyword>
<dbReference type="PANTHER" id="PTHR35400:SF3">
    <property type="entry name" value="SLL1072 PROTEIN"/>
    <property type="match status" value="1"/>
</dbReference>
<dbReference type="Pfam" id="PF05685">
    <property type="entry name" value="Uma2"/>
    <property type="match status" value="1"/>
</dbReference>
<dbReference type="InterPro" id="IPR008538">
    <property type="entry name" value="Uma2"/>
</dbReference>
<protein>
    <recommendedName>
        <fullName evidence="1">Putative restriction endonuclease domain-containing protein</fullName>
    </recommendedName>
</protein>
<feature type="domain" description="Putative restriction endonuclease" evidence="1">
    <location>
        <begin position="15"/>
        <end position="170"/>
    </location>
</feature>
<reference evidence="2 3" key="1">
    <citation type="journal article" date="2017" name="Biochemistry">
        <title>Identification of the Biosynthetic Pathway for the Antibiotic Bicyclomycin.</title>
        <authorList>
            <person name="Patteson J."/>
            <person name="Cai W."/>
            <person name="Johnson R.A."/>
            <person name="Santa Maria K."/>
            <person name="Li B."/>
        </authorList>
    </citation>
    <scope>NUCLEOTIDE SEQUENCE [LARGE SCALE GENOMIC DNA]</scope>
    <source>
        <strain evidence="2 3">ATCC 21532</strain>
    </source>
</reference>
<sequence>MAAVRDSAELDRMFDDLEHLNLPADYRVEIIEGEIIMNPQRKVHSKIIQLLTMALTDALGRKANILWDVRVDFPGYLNGFAPDVALVKDGAEEDEAGNHDYRDVEFVAEVVSRGSRRADYEAKLNVYAVAGVPTYLIADPKSGLVHVHHDPREGKYTDEVVYTFGSTFTLPYPEVTIDTSDWPRDHRASRT</sequence>
<accession>A0A2G1XI87</accession>
<dbReference type="SUPFAM" id="SSF52980">
    <property type="entry name" value="Restriction endonuclease-like"/>
    <property type="match status" value="1"/>
</dbReference>
<dbReference type="CDD" id="cd06260">
    <property type="entry name" value="DUF820-like"/>
    <property type="match status" value="1"/>
</dbReference>
<dbReference type="OrthoDB" id="4316356at2"/>
<evidence type="ECO:0000259" key="1">
    <source>
        <dbReference type="Pfam" id="PF05685"/>
    </source>
</evidence>
<evidence type="ECO:0000313" key="3">
    <source>
        <dbReference type="Proteomes" id="UP000222531"/>
    </source>
</evidence>
<dbReference type="RefSeq" id="WP_099199325.1">
    <property type="nucleotide sequence ID" value="NZ_JBIRXA010000004.1"/>
</dbReference>
<dbReference type="InterPro" id="IPR011335">
    <property type="entry name" value="Restrct_endonuc-II-like"/>
</dbReference>
<name>A0A2G1XI87_STRCJ</name>
<dbReference type="Proteomes" id="UP000222531">
    <property type="component" value="Unassembled WGS sequence"/>
</dbReference>
<evidence type="ECO:0000313" key="2">
    <source>
        <dbReference type="EMBL" id="PHQ50930.1"/>
    </source>
</evidence>
<organism evidence="2 3">
    <name type="scientific">Streptomyces cinnamoneus</name>
    <name type="common">Streptoverticillium cinnamoneum</name>
    <dbReference type="NCBI Taxonomy" id="53446"/>
    <lineage>
        <taxon>Bacteria</taxon>
        <taxon>Bacillati</taxon>
        <taxon>Actinomycetota</taxon>
        <taxon>Actinomycetes</taxon>
        <taxon>Kitasatosporales</taxon>
        <taxon>Streptomycetaceae</taxon>
        <taxon>Streptomyces</taxon>
        <taxon>Streptomyces cinnamoneus group</taxon>
    </lineage>
</organism>
<dbReference type="AlphaFoldDB" id="A0A2G1XI87"/>
<dbReference type="EMBL" id="NHZO01000147">
    <property type="protein sequence ID" value="PHQ50930.1"/>
    <property type="molecule type" value="Genomic_DNA"/>
</dbReference>
<comment type="caution">
    <text evidence="2">The sequence shown here is derived from an EMBL/GenBank/DDBJ whole genome shotgun (WGS) entry which is preliminary data.</text>
</comment>
<gene>
    <name evidence="2" type="ORF">BLA24_14110</name>
</gene>